<proteinExistence type="predicted"/>
<dbReference type="AlphaFoldDB" id="A0AAP0QUK9"/>
<feature type="chain" id="PRO_5042911723" description="Reverse transcriptase" evidence="1">
    <location>
        <begin position="20"/>
        <end position="53"/>
    </location>
</feature>
<feature type="signal peptide" evidence="1">
    <location>
        <begin position="1"/>
        <end position="19"/>
    </location>
</feature>
<accession>A0AAP0QUK9</accession>
<sequence length="53" mass="6152">MLWLFGILDDMLLTSSTSSIWNQVIKTVHDRGKPGWVFQREMVGLHMFGKVNM</sequence>
<organism evidence="2 3">
    <name type="scientific">Citrus x changshan-huyou</name>
    <dbReference type="NCBI Taxonomy" id="2935761"/>
    <lineage>
        <taxon>Eukaryota</taxon>
        <taxon>Viridiplantae</taxon>
        <taxon>Streptophyta</taxon>
        <taxon>Embryophyta</taxon>
        <taxon>Tracheophyta</taxon>
        <taxon>Spermatophyta</taxon>
        <taxon>Magnoliopsida</taxon>
        <taxon>eudicotyledons</taxon>
        <taxon>Gunneridae</taxon>
        <taxon>Pentapetalae</taxon>
        <taxon>rosids</taxon>
        <taxon>malvids</taxon>
        <taxon>Sapindales</taxon>
        <taxon>Rutaceae</taxon>
        <taxon>Aurantioideae</taxon>
        <taxon>Citrus</taxon>
    </lineage>
</organism>
<reference evidence="2 3" key="1">
    <citation type="submission" date="2024-05" db="EMBL/GenBank/DDBJ databases">
        <title>Haplotype-resolved chromosome-level genome assembly of Huyou (Citrus changshanensis).</title>
        <authorList>
            <person name="Miao C."/>
            <person name="Chen W."/>
            <person name="Wu Y."/>
            <person name="Wang L."/>
            <person name="Zhao S."/>
            <person name="Grierson D."/>
            <person name="Xu C."/>
            <person name="Chen K."/>
        </authorList>
    </citation>
    <scope>NUCLEOTIDE SEQUENCE [LARGE SCALE GENOMIC DNA]</scope>
    <source>
        <strain evidence="2">01-14</strain>
        <tissue evidence="2">Leaf</tissue>
    </source>
</reference>
<comment type="caution">
    <text evidence="2">The sequence shown here is derived from an EMBL/GenBank/DDBJ whole genome shotgun (WGS) entry which is preliminary data.</text>
</comment>
<gene>
    <name evidence="2" type="ORF">WN944_012469</name>
</gene>
<keyword evidence="1" id="KW-0732">Signal</keyword>
<dbReference type="Proteomes" id="UP001428341">
    <property type="component" value="Unassembled WGS sequence"/>
</dbReference>
<name>A0AAP0QUK9_9ROSI</name>
<evidence type="ECO:0000313" key="2">
    <source>
        <dbReference type="EMBL" id="KAK9224020.1"/>
    </source>
</evidence>
<protein>
    <recommendedName>
        <fullName evidence="4">Reverse transcriptase</fullName>
    </recommendedName>
</protein>
<evidence type="ECO:0000313" key="3">
    <source>
        <dbReference type="Proteomes" id="UP001428341"/>
    </source>
</evidence>
<evidence type="ECO:0000256" key="1">
    <source>
        <dbReference type="SAM" id="SignalP"/>
    </source>
</evidence>
<evidence type="ECO:0008006" key="4">
    <source>
        <dbReference type="Google" id="ProtNLM"/>
    </source>
</evidence>
<dbReference type="EMBL" id="JBCGBO010000002">
    <property type="protein sequence ID" value="KAK9224020.1"/>
    <property type="molecule type" value="Genomic_DNA"/>
</dbReference>
<keyword evidence="3" id="KW-1185">Reference proteome</keyword>